<keyword evidence="3" id="KW-1185">Reference proteome</keyword>
<accession>A0ABR4DKQ7</accession>
<dbReference type="PANTHER" id="PTHR12277:SF64">
    <property type="entry name" value="SUPERFAMILY HYDROLASE, PUTATIVE (AFU_ORTHOLOGUE AFUA_3G01760)-RELATED"/>
    <property type="match status" value="1"/>
</dbReference>
<organism evidence="2 3">
    <name type="scientific">Remersonia thermophila</name>
    <dbReference type="NCBI Taxonomy" id="72144"/>
    <lineage>
        <taxon>Eukaryota</taxon>
        <taxon>Fungi</taxon>
        <taxon>Dikarya</taxon>
        <taxon>Ascomycota</taxon>
        <taxon>Pezizomycotina</taxon>
        <taxon>Sordariomycetes</taxon>
        <taxon>Sordariomycetidae</taxon>
        <taxon>Sordariales</taxon>
        <taxon>Sordariales incertae sedis</taxon>
        <taxon>Remersonia</taxon>
    </lineage>
</organism>
<evidence type="ECO:0000313" key="2">
    <source>
        <dbReference type="EMBL" id="KAL2270940.1"/>
    </source>
</evidence>
<name>A0ABR4DKQ7_9PEZI</name>
<evidence type="ECO:0000256" key="1">
    <source>
        <dbReference type="SAM" id="Phobius"/>
    </source>
</evidence>
<reference evidence="2 3" key="1">
    <citation type="journal article" date="2024" name="Commun. Biol.">
        <title>Comparative genomic analysis of thermophilic fungi reveals convergent evolutionary adaptations and gene losses.</title>
        <authorList>
            <person name="Steindorff A.S."/>
            <person name="Aguilar-Pontes M.V."/>
            <person name="Robinson A.J."/>
            <person name="Andreopoulos B."/>
            <person name="LaButti K."/>
            <person name="Kuo A."/>
            <person name="Mondo S."/>
            <person name="Riley R."/>
            <person name="Otillar R."/>
            <person name="Haridas S."/>
            <person name="Lipzen A."/>
            <person name="Grimwood J."/>
            <person name="Schmutz J."/>
            <person name="Clum A."/>
            <person name="Reid I.D."/>
            <person name="Moisan M.C."/>
            <person name="Butler G."/>
            <person name="Nguyen T.T.M."/>
            <person name="Dewar K."/>
            <person name="Conant G."/>
            <person name="Drula E."/>
            <person name="Henrissat B."/>
            <person name="Hansel C."/>
            <person name="Singer S."/>
            <person name="Hutchinson M.I."/>
            <person name="de Vries R.P."/>
            <person name="Natvig D.O."/>
            <person name="Powell A.J."/>
            <person name="Tsang A."/>
            <person name="Grigoriev I.V."/>
        </authorList>
    </citation>
    <scope>NUCLEOTIDE SEQUENCE [LARGE SCALE GENOMIC DNA]</scope>
    <source>
        <strain evidence="2 3">ATCC 22073</strain>
    </source>
</reference>
<comment type="caution">
    <text evidence="2">The sequence shown here is derived from an EMBL/GenBank/DDBJ whole genome shotgun (WGS) entry which is preliminary data.</text>
</comment>
<proteinExistence type="predicted"/>
<gene>
    <name evidence="2" type="ORF">VTJ83DRAFT_311</name>
</gene>
<keyword evidence="1" id="KW-0472">Membrane</keyword>
<dbReference type="GeneID" id="98124099"/>
<sequence>MAAYWQRLGPSAVLAPTRAQASGWHIPWRQLVPRRCWPSQRSHPQARLLSTQPWRRSVRRHDPLAHQISCQVLSSRRDRRSIHIPTFLLPPLVFAGLLMALWTWKCFMMVVFQNKIIYMPFFPPTSRSETIENWEGMCGGIKWVKEKTLSADGKKLALAVATVPLPKGRQQASAASTQTTNKPPRAHIYILYFQGNAGSIPPRLPDISWVLRAVSDSRTHDLSAHARQLTFVCLSYRGYWTSRGRPSEPGLRLDAEAGVRWIAERHKQTFGKDGATQTRPVLLVWGQSIGSGVATNLAATGRVPRSMPVSGLLLETPFVSIKAMLQTLYPQKWLPYRHLGVFLRNHLDSWTNLGLMAQAARDKGGSAPMVYILEAERDELVPKEQSESLYQRCQEVGIPVEKGIVPVAFHQQAIARGDGKKLAAHAILTLAQNALDSSSSSSSSSNNT</sequence>
<feature type="transmembrane region" description="Helical" evidence="1">
    <location>
        <begin position="84"/>
        <end position="104"/>
    </location>
</feature>
<dbReference type="InterPro" id="IPR029058">
    <property type="entry name" value="AB_hydrolase_fold"/>
</dbReference>
<dbReference type="SUPFAM" id="SSF53474">
    <property type="entry name" value="alpha/beta-Hydrolases"/>
    <property type="match status" value="1"/>
</dbReference>
<keyword evidence="1" id="KW-1133">Transmembrane helix</keyword>
<keyword evidence="1" id="KW-0812">Transmembrane</keyword>
<protein>
    <submittedName>
        <fullName evidence="2">Uncharacterized protein</fullName>
    </submittedName>
</protein>
<dbReference type="RefSeq" id="XP_070869664.1">
    <property type="nucleotide sequence ID" value="XM_071009455.1"/>
</dbReference>
<evidence type="ECO:0000313" key="3">
    <source>
        <dbReference type="Proteomes" id="UP001600064"/>
    </source>
</evidence>
<dbReference type="PANTHER" id="PTHR12277">
    <property type="entry name" value="ALPHA/BETA HYDROLASE DOMAIN-CONTAINING PROTEIN"/>
    <property type="match status" value="1"/>
</dbReference>
<dbReference type="Proteomes" id="UP001600064">
    <property type="component" value="Unassembled WGS sequence"/>
</dbReference>
<dbReference type="EMBL" id="JAZGUE010000001">
    <property type="protein sequence ID" value="KAL2270940.1"/>
    <property type="molecule type" value="Genomic_DNA"/>
</dbReference>
<dbReference type="Gene3D" id="3.40.50.1820">
    <property type="entry name" value="alpha/beta hydrolase"/>
    <property type="match status" value="1"/>
</dbReference>